<gene>
    <name evidence="2" type="ORF">PUT78_21455</name>
</gene>
<protein>
    <submittedName>
        <fullName evidence="2">Gamma-glutamylcyclotransferase</fullName>
    </submittedName>
</protein>
<organism evidence="2 3">
    <name type="scientific">Roseinatronobacter alkalisoli</name>
    <dbReference type="NCBI Taxonomy" id="3028235"/>
    <lineage>
        <taxon>Bacteria</taxon>
        <taxon>Pseudomonadati</taxon>
        <taxon>Pseudomonadota</taxon>
        <taxon>Alphaproteobacteria</taxon>
        <taxon>Rhodobacterales</taxon>
        <taxon>Paracoccaceae</taxon>
        <taxon>Roseinatronobacter</taxon>
    </lineage>
</organism>
<reference evidence="2" key="1">
    <citation type="submission" date="2023-02" db="EMBL/GenBank/DDBJ databases">
        <title>Description of Roseinatronobacter alkalisoli sp. nov., an alkaliphilic bacerium isolated from soda soil.</title>
        <authorList>
            <person name="Wei W."/>
        </authorList>
    </citation>
    <scope>NUCLEOTIDE SEQUENCE</scope>
    <source>
        <strain evidence="2">HJB301</strain>
    </source>
</reference>
<dbReference type="Gene3D" id="3.10.490.10">
    <property type="entry name" value="Gamma-glutamyl cyclotransferase-like"/>
    <property type="match status" value="1"/>
</dbReference>
<evidence type="ECO:0000313" key="2">
    <source>
        <dbReference type="EMBL" id="MDD7973631.1"/>
    </source>
</evidence>
<name>A0ABT5TET0_9RHOB</name>
<dbReference type="SUPFAM" id="SSF110857">
    <property type="entry name" value="Gamma-glutamyl cyclotransferase-like"/>
    <property type="match status" value="1"/>
</dbReference>
<dbReference type="PANTHER" id="PTHR12935:SF0">
    <property type="entry name" value="GAMMA-GLUTAMYLCYCLOTRANSFERASE"/>
    <property type="match status" value="1"/>
</dbReference>
<dbReference type="RefSeq" id="WP_274354296.1">
    <property type="nucleotide sequence ID" value="NZ_JAQZSM010000043.1"/>
</dbReference>
<evidence type="ECO:0000313" key="3">
    <source>
        <dbReference type="Proteomes" id="UP001431784"/>
    </source>
</evidence>
<dbReference type="InterPro" id="IPR036568">
    <property type="entry name" value="GGCT-like_sf"/>
</dbReference>
<keyword evidence="1" id="KW-0456">Lyase</keyword>
<dbReference type="InterPro" id="IPR017939">
    <property type="entry name" value="G-Glutamylcylcotransferase"/>
</dbReference>
<accession>A0ABT5TET0</accession>
<evidence type="ECO:0000256" key="1">
    <source>
        <dbReference type="ARBA" id="ARBA00023239"/>
    </source>
</evidence>
<dbReference type="EMBL" id="JAQZSM010000043">
    <property type="protein sequence ID" value="MDD7973631.1"/>
    <property type="molecule type" value="Genomic_DNA"/>
</dbReference>
<proteinExistence type="predicted"/>
<dbReference type="InterPro" id="IPR013024">
    <property type="entry name" value="GGCT-like"/>
</dbReference>
<dbReference type="CDD" id="cd06661">
    <property type="entry name" value="GGCT_like"/>
    <property type="match status" value="1"/>
</dbReference>
<dbReference type="Pfam" id="PF13772">
    <property type="entry name" value="AIG2_2"/>
    <property type="match status" value="1"/>
</dbReference>
<comment type="caution">
    <text evidence="2">The sequence shown here is derived from an EMBL/GenBank/DDBJ whole genome shotgun (WGS) entry which is preliminary data.</text>
</comment>
<dbReference type="PANTHER" id="PTHR12935">
    <property type="entry name" value="GAMMA-GLUTAMYLCYCLOTRANSFERASE"/>
    <property type="match status" value="1"/>
</dbReference>
<keyword evidence="3" id="KW-1185">Reference proteome</keyword>
<sequence>MPYYFAYGSNLSLTRLETDRLKPEGVSLSSRRLGRLDGFELVFNKPSAYFIGAGAGNIQRNPEASIYGTLNEMPEAGLKILDKYENVASGQYERLTVPVFDVANDCFVDAVTYIAFNNLGADLRPRSGYMAFLLEGHDMLPADYIAQLKSVPLCPEPAE</sequence>
<dbReference type="Proteomes" id="UP001431784">
    <property type="component" value="Unassembled WGS sequence"/>
</dbReference>